<dbReference type="PANTHER" id="PTHR30136">
    <property type="entry name" value="HELIX-TURN-HELIX TRANSCRIPTIONAL REGULATOR, ICLR FAMILY"/>
    <property type="match status" value="1"/>
</dbReference>
<dbReference type="Gene3D" id="1.10.10.10">
    <property type="entry name" value="Winged helix-like DNA-binding domain superfamily/Winged helix DNA-binding domain"/>
    <property type="match status" value="1"/>
</dbReference>
<evidence type="ECO:0000313" key="5">
    <source>
        <dbReference type="Proteomes" id="UP001259659"/>
    </source>
</evidence>
<dbReference type="Proteomes" id="UP001259659">
    <property type="component" value="Unassembled WGS sequence"/>
</dbReference>
<evidence type="ECO:0000259" key="3">
    <source>
        <dbReference type="PROSITE" id="PS51077"/>
    </source>
</evidence>
<dbReference type="InterPro" id="IPR036390">
    <property type="entry name" value="WH_DNA-bd_sf"/>
</dbReference>
<evidence type="ECO:0000256" key="2">
    <source>
        <dbReference type="ARBA" id="ARBA00023163"/>
    </source>
</evidence>
<evidence type="ECO:0000313" key="4">
    <source>
        <dbReference type="EMBL" id="MDS0261130.1"/>
    </source>
</evidence>
<dbReference type="InterPro" id="IPR005471">
    <property type="entry name" value="Tscrpt_reg_IclR_N"/>
</dbReference>
<feature type="domain" description="HTH iclR-type" evidence="3">
    <location>
        <begin position="9"/>
        <end position="68"/>
    </location>
</feature>
<keyword evidence="2" id="KW-0804">Transcription</keyword>
<dbReference type="InterPro" id="IPR050707">
    <property type="entry name" value="HTH_MetabolicPath_Reg"/>
</dbReference>
<keyword evidence="1" id="KW-0805">Transcription regulation</keyword>
<dbReference type="RefSeq" id="WP_310920932.1">
    <property type="nucleotide sequence ID" value="NZ_JAMQON010000005.1"/>
</dbReference>
<keyword evidence="5" id="KW-1185">Reference proteome</keyword>
<dbReference type="PROSITE" id="PS51077">
    <property type="entry name" value="HTH_ICLR"/>
    <property type="match status" value="1"/>
</dbReference>
<dbReference type="Pfam" id="PF01022">
    <property type="entry name" value="HTH_5"/>
    <property type="match status" value="1"/>
</dbReference>
<organism evidence="4 5">
    <name type="scientific">Haloarcula saliterrae</name>
    <dbReference type="NCBI Taxonomy" id="2950534"/>
    <lineage>
        <taxon>Archaea</taxon>
        <taxon>Methanobacteriati</taxon>
        <taxon>Methanobacteriota</taxon>
        <taxon>Stenosarchaea group</taxon>
        <taxon>Halobacteria</taxon>
        <taxon>Halobacteriales</taxon>
        <taxon>Haloarculaceae</taxon>
        <taxon>Haloarcula</taxon>
    </lineage>
</organism>
<dbReference type="InterPro" id="IPR011991">
    <property type="entry name" value="ArsR-like_HTH"/>
</dbReference>
<accession>A0ABU2FH13</accession>
<dbReference type="CDD" id="cd00090">
    <property type="entry name" value="HTH_ARSR"/>
    <property type="match status" value="1"/>
</dbReference>
<dbReference type="InterPro" id="IPR001845">
    <property type="entry name" value="HTH_ArsR_DNA-bd_dom"/>
</dbReference>
<dbReference type="SUPFAM" id="SSF46785">
    <property type="entry name" value="Winged helix' DNA-binding domain"/>
    <property type="match status" value="1"/>
</dbReference>
<dbReference type="InterPro" id="IPR036388">
    <property type="entry name" value="WH-like_DNA-bd_sf"/>
</dbReference>
<dbReference type="Gene3D" id="3.30.450.40">
    <property type="match status" value="1"/>
</dbReference>
<sequence>MAYEANRRVKTSARTFEIVERLSRDDHIGVSQLAADLEMTKGIVHNHLSTLREMGYVTKTSDGYRLSPKLLSVGLRARANAQLYRYADGLLTGLAEQLDVGVVLCQEAGTDCVIVATYDVPPRLDTEVGTSFPLTESILGLVLRLSSERAAPADRETEYDLAAIDRELAENAYAIGPLSRGVAVSCVATPIRDDDGYGHGSVGVLLTERQREQHLQRITEATVTLRQQVEKRLRSEWTSERSFATEKHSWIG</sequence>
<reference evidence="4 5" key="1">
    <citation type="submission" date="2022-06" db="EMBL/GenBank/DDBJ databases">
        <title>Haloarcula sp. a new haloarchaeum isolate from saline soil.</title>
        <authorList>
            <person name="Strakova D."/>
            <person name="Galisteo C."/>
            <person name="Sanchez-Porro C."/>
            <person name="Ventosa A."/>
        </authorList>
    </citation>
    <scope>NUCLEOTIDE SEQUENCE [LARGE SCALE GENOMIC DNA]</scope>
    <source>
        <strain evidence="4 5">S1CR25-12</strain>
    </source>
</reference>
<protein>
    <submittedName>
        <fullName evidence="4">ArsR family transcriptional regulator</fullName>
    </submittedName>
</protein>
<proteinExistence type="predicted"/>
<comment type="caution">
    <text evidence="4">The sequence shown here is derived from an EMBL/GenBank/DDBJ whole genome shotgun (WGS) entry which is preliminary data.</text>
</comment>
<dbReference type="SMART" id="SM00346">
    <property type="entry name" value="HTH_ICLR"/>
    <property type="match status" value="1"/>
</dbReference>
<gene>
    <name evidence="4" type="ORF">NDI56_17155</name>
</gene>
<dbReference type="PANTHER" id="PTHR30136:SF35">
    <property type="entry name" value="HTH-TYPE TRANSCRIPTIONAL REGULATOR RV1719"/>
    <property type="match status" value="1"/>
</dbReference>
<dbReference type="InterPro" id="IPR029016">
    <property type="entry name" value="GAF-like_dom_sf"/>
</dbReference>
<dbReference type="EMBL" id="JAMQON010000005">
    <property type="protein sequence ID" value="MDS0261130.1"/>
    <property type="molecule type" value="Genomic_DNA"/>
</dbReference>
<evidence type="ECO:0000256" key="1">
    <source>
        <dbReference type="ARBA" id="ARBA00023015"/>
    </source>
</evidence>
<dbReference type="SUPFAM" id="SSF55781">
    <property type="entry name" value="GAF domain-like"/>
    <property type="match status" value="1"/>
</dbReference>
<name>A0ABU2FH13_9EURY</name>